<organism evidence="3">
    <name type="scientific">hydrocarbon metagenome</name>
    <dbReference type="NCBI Taxonomy" id="938273"/>
    <lineage>
        <taxon>unclassified sequences</taxon>
        <taxon>metagenomes</taxon>
        <taxon>ecological metagenomes</taxon>
    </lineage>
</organism>
<dbReference type="SMART" id="SM00028">
    <property type="entry name" value="TPR"/>
    <property type="match status" value="2"/>
</dbReference>
<dbReference type="PANTHER" id="PTHR44858:SF1">
    <property type="entry name" value="UDP-N-ACETYLGLUCOSAMINE--PEPTIDE N-ACETYLGLUCOSAMINYLTRANSFERASE SPINDLY-RELATED"/>
    <property type="match status" value="1"/>
</dbReference>
<evidence type="ECO:0000256" key="2">
    <source>
        <dbReference type="ARBA" id="ARBA00022803"/>
    </source>
</evidence>
<dbReference type="PANTHER" id="PTHR44858">
    <property type="entry name" value="TETRATRICOPEPTIDE REPEAT PROTEIN 6"/>
    <property type="match status" value="1"/>
</dbReference>
<dbReference type="InterPro" id="IPR011990">
    <property type="entry name" value="TPR-like_helical_dom_sf"/>
</dbReference>
<dbReference type="Pfam" id="PF00515">
    <property type="entry name" value="TPR_1"/>
    <property type="match status" value="1"/>
</dbReference>
<accession>A0A0W8G2S6</accession>
<gene>
    <name evidence="3" type="ORF">ASZ90_002671</name>
</gene>
<dbReference type="SUPFAM" id="SSF48452">
    <property type="entry name" value="TPR-like"/>
    <property type="match status" value="1"/>
</dbReference>
<sequence>MKTFVRAFFLAACLCLALPFAGQATPDQDFADALAAIDQGNFPKATEFLTKILSASEGIDKMNLMSAYNVRALCYSQMDQYDKALADFEKALAIDPQNAEILGNRAFVYQAMGNLEKAKADAKAAKRIDYKVKVPEF</sequence>
<keyword evidence="2" id="KW-0802">TPR repeat</keyword>
<dbReference type="PROSITE" id="PS50293">
    <property type="entry name" value="TPR_REGION"/>
    <property type="match status" value="1"/>
</dbReference>
<dbReference type="PROSITE" id="PS50005">
    <property type="entry name" value="TPR"/>
    <property type="match status" value="1"/>
</dbReference>
<dbReference type="EMBL" id="LNQE01000325">
    <property type="protein sequence ID" value="KUG27479.1"/>
    <property type="molecule type" value="Genomic_DNA"/>
</dbReference>
<evidence type="ECO:0000313" key="3">
    <source>
        <dbReference type="EMBL" id="KUG27479.1"/>
    </source>
</evidence>
<name>A0A0W8G2S6_9ZZZZ</name>
<proteinExistence type="predicted"/>
<evidence type="ECO:0000256" key="1">
    <source>
        <dbReference type="ARBA" id="ARBA00022737"/>
    </source>
</evidence>
<dbReference type="Pfam" id="PF13181">
    <property type="entry name" value="TPR_8"/>
    <property type="match status" value="1"/>
</dbReference>
<keyword evidence="1" id="KW-0677">Repeat</keyword>
<protein>
    <submittedName>
        <fullName evidence="3">Uncharacterized protein</fullName>
    </submittedName>
</protein>
<dbReference type="InterPro" id="IPR019734">
    <property type="entry name" value="TPR_rpt"/>
</dbReference>
<reference evidence="3" key="1">
    <citation type="journal article" date="2015" name="Proc. Natl. Acad. Sci. U.S.A.">
        <title>Networks of energetic and metabolic interactions define dynamics in microbial communities.</title>
        <authorList>
            <person name="Embree M."/>
            <person name="Liu J.K."/>
            <person name="Al-Bassam M.M."/>
            <person name="Zengler K."/>
        </authorList>
    </citation>
    <scope>NUCLEOTIDE SEQUENCE</scope>
</reference>
<comment type="caution">
    <text evidence="3">The sequence shown here is derived from an EMBL/GenBank/DDBJ whole genome shotgun (WGS) entry which is preliminary data.</text>
</comment>
<dbReference type="InterPro" id="IPR050498">
    <property type="entry name" value="Ycf3"/>
</dbReference>
<dbReference type="AlphaFoldDB" id="A0A0W8G2S6"/>
<dbReference type="Gene3D" id="1.25.40.10">
    <property type="entry name" value="Tetratricopeptide repeat domain"/>
    <property type="match status" value="1"/>
</dbReference>